<accession>A0A8S1HCB4</accession>
<keyword evidence="1" id="KW-0812">Transmembrane</keyword>
<protein>
    <recommendedName>
        <fullName evidence="4">GPS domain-containing protein</fullName>
    </recommendedName>
</protein>
<comment type="caution">
    <text evidence="2">The sequence shown here is derived from an EMBL/GenBank/DDBJ whole genome shotgun (WGS) entry which is preliminary data.</text>
</comment>
<evidence type="ECO:0000313" key="3">
    <source>
        <dbReference type="Proteomes" id="UP000835052"/>
    </source>
</evidence>
<evidence type="ECO:0000313" key="2">
    <source>
        <dbReference type="EMBL" id="CAD6192141.1"/>
    </source>
</evidence>
<proteinExistence type="predicted"/>
<evidence type="ECO:0008006" key="4">
    <source>
        <dbReference type="Google" id="ProtNLM"/>
    </source>
</evidence>
<feature type="transmembrane region" description="Helical" evidence="1">
    <location>
        <begin position="312"/>
        <end position="331"/>
    </location>
</feature>
<keyword evidence="1" id="KW-0472">Membrane</keyword>
<feature type="transmembrane region" description="Helical" evidence="1">
    <location>
        <begin position="163"/>
        <end position="183"/>
    </location>
</feature>
<name>A0A8S1HCB4_9PELO</name>
<feature type="transmembrane region" description="Helical" evidence="1">
    <location>
        <begin position="195"/>
        <end position="215"/>
    </location>
</feature>
<evidence type="ECO:0000256" key="1">
    <source>
        <dbReference type="SAM" id="Phobius"/>
    </source>
</evidence>
<sequence length="332" mass="37437">MDAPSSCVQQTLLTEDSPVMSATVLNNGQQIHAASTEETMAVLRFDISKLQNPLHGTFRVTWWDIEKETWAVNQPCTIISVKDGILEARCIHLTDFTLIVDGAVDDPIVCDSALEGVGLATNLISIISLVFLCALSLGAYTHTMTRTSFYRYVNGNSLPKQDVVATVYHFDLLLFYLLFAFFSNESIAGRACDEMAAITYALLVWTILPFVPIFFRPFFNAFLAPPAVISVSLTLPFMLSLFLLVFTNFFDRDDSFCWVRPDYVVYAIVVPVSILVLNGIMCTMFLVYKVFLNKTRKFSRVLNHQHDPQMKSKIIGMIFMQISLGMPWVSWN</sequence>
<keyword evidence="1" id="KW-1133">Transmembrane helix</keyword>
<feature type="transmembrane region" description="Helical" evidence="1">
    <location>
        <begin position="266"/>
        <end position="291"/>
    </location>
</feature>
<feature type="transmembrane region" description="Helical" evidence="1">
    <location>
        <begin position="123"/>
        <end position="142"/>
    </location>
</feature>
<organism evidence="2 3">
    <name type="scientific">Caenorhabditis auriculariae</name>
    <dbReference type="NCBI Taxonomy" id="2777116"/>
    <lineage>
        <taxon>Eukaryota</taxon>
        <taxon>Metazoa</taxon>
        <taxon>Ecdysozoa</taxon>
        <taxon>Nematoda</taxon>
        <taxon>Chromadorea</taxon>
        <taxon>Rhabditida</taxon>
        <taxon>Rhabditina</taxon>
        <taxon>Rhabditomorpha</taxon>
        <taxon>Rhabditoidea</taxon>
        <taxon>Rhabditidae</taxon>
        <taxon>Peloderinae</taxon>
        <taxon>Caenorhabditis</taxon>
    </lineage>
</organism>
<feature type="transmembrane region" description="Helical" evidence="1">
    <location>
        <begin position="227"/>
        <end position="246"/>
    </location>
</feature>
<dbReference type="EMBL" id="CAJGYM010000026">
    <property type="protein sequence ID" value="CAD6192141.1"/>
    <property type="molecule type" value="Genomic_DNA"/>
</dbReference>
<reference evidence="2" key="1">
    <citation type="submission" date="2020-10" db="EMBL/GenBank/DDBJ databases">
        <authorList>
            <person name="Kikuchi T."/>
        </authorList>
    </citation>
    <scope>NUCLEOTIDE SEQUENCE</scope>
    <source>
        <strain evidence="2">NKZ352</strain>
    </source>
</reference>
<dbReference type="OrthoDB" id="5853840at2759"/>
<keyword evidence="3" id="KW-1185">Reference proteome</keyword>
<dbReference type="AlphaFoldDB" id="A0A8S1HCB4"/>
<gene>
    <name evidence="2" type="ORF">CAUJ_LOCUS8060</name>
</gene>
<dbReference type="Proteomes" id="UP000835052">
    <property type="component" value="Unassembled WGS sequence"/>
</dbReference>